<evidence type="ECO:0000313" key="3">
    <source>
        <dbReference type="Proteomes" id="UP001642540"/>
    </source>
</evidence>
<name>A0ABP1R7P4_9HEXA</name>
<evidence type="ECO:0000259" key="1">
    <source>
        <dbReference type="Pfam" id="PF00646"/>
    </source>
</evidence>
<keyword evidence="3" id="KW-1185">Reference proteome</keyword>
<dbReference type="SUPFAM" id="SSF52047">
    <property type="entry name" value="RNI-like"/>
    <property type="match status" value="1"/>
</dbReference>
<dbReference type="InterPro" id="IPR032675">
    <property type="entry name" value="LRR_dom_sf"/>
</dbReference>
<dbReference type="Pfam" id="PF00646">
    <property type="entry name" value="F-box"/>
    <property type="match status" value="1"/>
</dbReference>
<organism evidence="2 3">
    <name type="scientific">Orchesella dallaii</name>
    <dbReference type="NCBI Taxonomy" id="48710"/>
    <lineage>
        <taxon>Eukaryota</taxon>
        <taxon>Metazoa</taxon>
        <taxon>Ecdysozoa</taxon>
        <taxon>Arthropoda</taxon>
        <taxon>Hexapoda</taxon>
        <taxon>Collembola</taxon>
        <taxon>Entomobryomorpha</taxon>
        <taxon>Entomobryoidea</taxon>
        <taxon>Orchesellidae</taxon>
        <taxon>Orchesellinae</taxon>
        <taxon>Orchesella</taxon>
    </lineage>
</organism>
<comment type="caution">
    <text evidence="2">The sequence shown here is derived from an EMBL/GenBank/DDBJ whole genome shotgun (WGS) entry which is preliminary data.</text>
</comment>
<dbReference type="CDD" id="cd09917">
    <property type="entry name" value="F-box_SF"/>
    <property type="match status" value="1"/>
</dbReference>
<evidence type="ECO:0000313" key="2">
    <source>
        <dbReference type="EMBL" id="CAL8122094.1"/>
    </source>
</evidence>
<reference evidence="2 3" key="1">
    <citation type="submission" date="2024-08" db="EMBL/GenBank/DDBJ databases">
        <authorList>
            <person name="Cucini C."/>
            <person name="Frati F."/>
        </authorList>
    </citation>
    <scope>NUCLEOTIDE SEQUENCE [LARGE SCALE GENOMIC DNA]</scope>
</reference>
<dbReference type="Proteomes" id="UP001642540">
    <property type="component" value="Unassembled WGS sequence"/>
</dbReference>
<dbReference type="InterPro" id="IPR001810">
    <property type="entry name" value="F-box_dom"/>
</dbReference>
<protein>
    <recommendedName>
        <fullName evidence="1">F-box domain-containing protein</fullName>
    </recommendedName>
</protein>
<dbReference type="EMBL" id="CAXLJM020000067">
    <property type="protein sequence ID" value="CAL8122094.1"/>
    <property type="molecule type" value="Genomic_DNA"/>
</dbReference>
<dbReference type="Gene3D" id="3.80.10.10">
    <property type="entry name" value="Ribonuclease Inhibitor"/>
    <property type="match status" value="1"/>
</dbReference>
<feature type="domain" description="F-box" evidence="1">
    <location>
        <begin position="63"/>
        <end position="91"/>
    </location>
</feature>
<proteinExistence type="predicted"/>
<sequence>MVEVKQKMAMSKFYKLAITEENSEKEAPITDVGAVMATETSSPEPEDGLKGVDYHDFPADTIPDVWGNIFEKLDPKDKITFSETCAKWHYWAAPKRMTFLFTEIVDVIIKALTEQQTLKCRSICRSWTQDIDHELENQASSLLIETEIDQDEIRQNWETDIANVFWSSKKIEQFLVEMASHNGNPFPGRTILFGFNIPLRRPILTEWLELKRTFCRKAIELLEAFGSHVYIANFEFCPLHTNSNIVLEATETIEYLRTSLSHLPNLKRLNISGLDKLFLLDEARDFYRNNPLPRLPHMEMVYMDYTCNAVKNWVLETSALPATLKRISIQPHPREVEFSSGPIFNFPNLEALDVVLSIEDLERFGTLMGSTPPLKAIRLKFVQNLQDFQRVFRSLEVFAESLKIVSIDENYSRNSLRDAIATGFSINLPKLERLELVRFDGPLDPLCRLESLKYLGVKLSRLQEWEGSTVNFYGFENRMEESNVWEKISSLQKLSFEGMMYPAMKYHKVYTRPMLSCATAILGGGGTGGVLFEDEPWLD</sequence>
<gene>
    <name evidence="2" type="ORF">ODALV1_LOCUS19673</name>
</gene>
<accession>A0ABP1R7P4</accession>